<organism evidence="16 17">
    <name type="scientific">Terriglobus aquaticus</name>
    <dbReference type="NCBI Taxonomy" id="940139"/>
    <lineage>
        <taxon>Bacteria</taxon>
        <taxon>Pseudomonadati</taxon>
        <taxon>Acidobacteriota</taxon>
        <taxon>Terriglobia</taxon>
        <taxon>Terriglobales</taxon>
        <taxon>Acidobacteriaceae</taxon>
        <taxon>Terriglobus</taxon>
    </lineage>
</organism>
<sequence length="414" mass="44176">MPFTATDTAHMQRALELAKGTLGLTSPNPQVGCVLAHGNVIVGEGAHRYDLRDHAEVVALKQAGEQARGATAYVTLEPCSHFGRTGPCANALIDAGVARVIAATLDPNPLVAGQGMARIANAGILAEDGLLQAEARAMNDAYARHILTGMPLVTLKSALSVDGRLAPLPVQCAANAPFWLTGTAAREEVHRFRHSSDAILTGVGTVLADDPILSDRSNLPRRRRLLRVVLDSQCRTPLSSRLVESAIDDLLIICAPTAPFDRQRALRARGVRVESLPLLMPEERASSNTHAADSRPEAHRPELDLRAVLKRLGEMDILSVLLEAGPGLNSSFLNAGLVDKVVLFFAEVELGAASIPFANDANNPFALIERLQNIDRSDFVHETTGGARGVDACVRGTLHDPWAENFVLTPLSAA</sequence>
<evidence type="ECO:0000256" key="5">
    <source>
        <dbReference type="ARBA" id="ARBA00007417"/>
    </source>
</evidence>
<evidence type="ECO:0000256" key="7">
    <source>
        <dbReference type="ARBA" id="ARBA00013173"/>
    </source>
</evidence>
<comment type="function">
    <text evidence="1">Converts 2,5-diamino-6-(ribosylamino)-4(3h)-pyrimidinone 5'-phosphate into 5-amino-6-(ribosylamino)-2,4(1h,3h)-pyrimidinedione 5'-phosphate.</text>
</comment>
<comment type="pathway">
    <text evidence="3">Cofactor biosynthesis; riboflavin biosynthesis; 5-amino-6-(D-ribitylamino)uracil from GTP: step 3/4.</text>
</comment>
<dbReference type="InterPro" id="IPR002125">
    <property type="entry name" value="CMP_dCMP_dom"/>
</dbReference>
<dbReference type="PROSITE" id="PS51747">
    <property type="entry name" value="CYT_DCMP_DEAMINASES_2"/>
    <property type="match status" value="1"/>
</dbReference>
<comment type="similarity">
    <text evidence="5">In the C-terminal section; belongs to the HTP reductase family.</text>
</comment>
<keyword evidence="9" id="KW-0686">Riboflavin biosynthesis</keyword>
<name>A0ABW9KQ62_9BACT</name>
<keyword evidence="10" id="KW-0479">Metal-binding</keyword>
<protein>
    <recommendedName>
        <fullName evidence="8">Riboflavin biosynthesis protein RibD</fullName>
        <ecNumber evidence="7">1.1.1.193</ecNumber>
        <ecNumber evidence="6">3.5.4.26</ecNumber>
    </recommendedName>
</protein>
<evidence type="ECO:0000313" key="17">
    <source>
        <dbReference type="Proteomes" id="UP001634747"/>
    </source>
</evidence>
<dbReference type="InterPro" id="IPR016193">
    <property type="entry name" value="Cytidine_deaminase-like"/>
</dbReference>
<dbReference type="InterPro" id="IPR024072">
    <property type="entry name" value="DHFR-like_dom_sf"/>
</dbReference>
<evidence type="ECO:0000256" key="3">
    <source>
        <dbReference type="ARBA" id="ARBA00004910"/>
    </source>
</evidence>
<dbReference type="EC" id="1.1.1.193" evidence="7"/>
<evidence type="ECO:0000256" key="6">
    <source>
        <dbReference type="ARBA" id="ARBA00012766"/>
    </source>
</evidence>
<evidence type="ECO:0000256" key="2">
    <source>
        <dbReference type="ARBA" id="ARBA00004882"/>
    </source>
</evidence>
<keyword evidence="17" id="KW-1185">Reference proteome</keyword>
<dbReference type="PANTHER" id="PTHR38011">
    <property type="entry name" value="DIHYDROFOLATE REDUCTASE FAMILY PROTEIN (AFU_ORTHOLOGUE AFUA_8G06820)"/>
    <property type="match status" value="1"/>
</dbReference>
<dbReference type="SUPFAM" id="SSF53597">
    <property type="entry name" value="Dihydrofolate reductase-like"/>
    <property type="match status" value="1"/>
</dbReference>
<keyword evidence="14" id="KW-0511">Multifunctional enzyme</keyword>
<evidence type="ECO:0000256" key="11">
    <source>
        <dbReference type="ARBA" id="ARBA00022833"/>
    </source>
</evidence>
<dbReference type="Pfam" id="PF01872">
    <property type="entry name" value="RibD_C"/>
    <property type="match status" value="1"/>
</dbReference>
<proteinExistence type="inferred from homology"/>
<evidence type="ECO:0000256" key="12">
    <source>
        <dbReference type="ARBA" id="ARBA00022857"/>
    </source>
</evidence>
<accession>A0ABW9KQ62</accession>
<dbReference type="SUPFAM" id="SSF53927">
    <property type="entry name" value="Cytidine deaminase-like"/>
    <property type="match status" value="1"/>
</dbReference>
<comment type="pathway">
    <text evidence="2">Cofactor biosynthesis; riboflavin biosynthesis; 5-amino-6-(D-ribitylamino)uracil from GTP: step 2/4.</text>
</comment>
<dbReference type="PIRSF" id="PIRSF006769">
    <property type="entry name" value="RibD"/>
    <property type="match status" value="1"/>
</dbReference>
<dbReference type="Proteomes" id="UP001634747">
    <property type="component" value="Unassembled WGS sequence"/>
</dbReference>
<dbReference type="CDD" id="cd01284">
    <property type="entry name" value="Riboflavin_deaminase-reductase"/>
    <property type="match status" value="1"/>
</dbReference>
<comment type="similarity">
    <text evidence="4">In the N-terminal section; belongs to the cytidine and deoxycytidylate deaminase family.</text>
</comment>
<keyword evidence="13 16" id="KW-0560">Oxidoreductase</keyword>
<dbReference type="InterPro" id="IPR016192">
    <property type="entry name" value="APOBEC/CMP_deaminase_Zn-bd"/>
</dbReference>
<dbReference type="Gene3D" id="3.40.140.10">
    <property type="entry name" value="Cytidine Deaminase, domain 2"/>
    <property type="match status" value="1"/>
</dbReference>
<evidence type="ECO:0000256" key="10">
    <source>
        <dbReference type="ARBA" id="ARBA00022723"/>
    </source>
</evidence>
<dbReference type="InterPro" id="IPR050765">
    <property type="entry name" value="Riboflavin_Biosynth_HTPR"/>
</dbReference>
<dbReference type="PROSITE" id="PS00903">
    <property type="entry name" value="CYT_DCMP_DEAMINASES_1"/>
    <property type="match status" value="1"/>
</dbReference>
<dbReference type="EMBL" id="JBJYXY010000001">
    <property type="protein sequence ID" value="MFN2976644.1"/>
    <property type="molecule type" value="Genomic_DNA"/>
</dbReference>
<feature type="domain" description="CMP/dCMP-type deaminase" evidence="15">
    <location>
        <begin position="5"/>
        <end position="127"/>
    </location>
</feature>
<evidence type="ECO:0000256" key="13">
    <source>
        <dbReference type="ARBA" id="ARBA00023002"/>
    </source>
</evidence>
<reference evidence="16 17" key="1">
    <citation type="submission" date="2024-12" db="EMBL/GenBank/DDBJ databases">
        <authorList>
            <person name="Lee Y."/>
        </authorList>
    </citation>
    <scope>NUCLEOTIDE SEQUENCE [LARGE SCALE GENOMIC DNA]</scope>
    <source>
        <strain evidence="16 17">03SUJ4</strain>
    </source>
</reference>
<evidence type="ECO:0000256" key="1">
    <source>
        <dbReference type="ARBA" id="ARBA00002151"/>
    </source>
</evidence>
<dbReference type="Gene3D" id="3.40.430.10">
    <property type="entry name" value="Dihydrofolate Reductase, subunit A"/>
    <property type="match status" value="1"/>
</dbReference>
<evidence type="ECO:0000256" key="14">
    <source>
        <dbReference type="ARBA" id="ARBA00023268"/>
    </source>
</evidence>
<dbReference type="GO" id="GO:0008703">
    <property type="term" value="F:5-amino-6-(5-phosphoribosylamino)uracil reductase activity"/>
    <property type="evidence" value="ECO:0007669"/>
    <property type="project" value="UniProtKB-EC"/>
</dbReference>
<dbReference type="NCBIfam" id="TIGR00326">
    <property type="entry name" value="eubact_ribD"/>
    <property type="match status" value="1"/>
</dbReference>
<keyword evidence="12" id="KW-0521">NADP</keyword>
<evidence type="ECO:0000256" key="9">
    <source>
        <dbReference type="ARBA" id="ARBA00022619"/>
    </source>
</evidence>
<dbReference type="GO" id="GO:0008835">
    <property type="term" value="F:diaminohydroxyphosphoribosylaminopyrimidine deaminase activity"/>
    <property type="evidence" value="ECO:0007669"/>
    <property type="project" value="UniProtKB-EC"/>
</dbReference>
<dbReference type="InterPro" id="IPR002734">
    <property type="entry name" value="RibDG_C"/>
</dbReference>
<dbReference type="PANTHER" id="PTHR38011:SF7">
    <property type="entry name" value="2,5-DIAMINO-6-RIBOSYLAMINO-4(3H)-PYRIMIDINONE 5'-PHOSPHATE REDUCTASE"/>
    <property type="match status" value="1"/>
</dbReference>
<gene>
    <name evidence="16" type="primary">ribD</name>
    <name evidence="16" type="ORF">ACK2TP_12795</name>
</gene>
<dbReference type="EC" id="3.5.4.26" evidence="6"/>
<dbReference type="Pfam" id="PF00383">
    <property type="entry name" value="dCMP_cyt_deam_1"/>
    <property type="match status" value="1"/>
</dbReference>
<dbReference type="RefSeq" id="WP_263411889.1">
    <property type="nucleotide sequence ID" value="NZ_BAABBH010000001.1"/>
</dbReference>
<evidence type="ECO:0000259" key="15">
    <source>
        <dbReference type="PROSITE" id="PS51747"/>
    </source>
</evidence>
<evidence type="ECO:0000313" key="16">
    <source>
        <dbReference type="EMBL" id="MFN2976644.1"/>
    </source>
</evidence>
<evidence type="ECO:0000256" key="8">
    <source>
        <dbReference type="ARBA" id="ARBA00019930"/>
    </source>
</evidence>
<keyword evidence="11" id="KW-0862">Zinc</keyword>
<evidence type="ECO:0000256" key="4">
    <source>
        <dbReference type="ARBA" id="ARBA00005259"/>
    </source>
</evidence>
<dbReference type="InterPro" id="IPR004794">
    <property type="entry name" value="Eubact_RibD"/>
</dbReference>
<keyword evidence="16" id="KW-0378">Hydrolase</keyword>
<comment type="caution">
    <text evidence="16">The sequence shown here is derived from an EMBL/GenBank/DDBJ whole genome shotgun (WGS) entry which is preliminary data.</text>
</comment>